<accession>A0A286EWA3</accession>
<dbReference type="GO" id="GO:0003676">
    <property type="term" value="F:nucleic acid binding"/>
    <property type="evidence" value="ECO:0007669"/>
    <property type="project" value="InterPro"/>
</dbReference>
<dbReference type="RefSeq" id="WP_143269219.1">
    <property type="nucleotide sequence ID" value="NZ_CP083931.1"/>
</dbReference>
<reference evidence="1 2" key="1">
    <citation type="submission" date="2017-09" db="EMBL/GenBank/DDBJ databases">
        <authorList>
            <person name="Ehlers B."/>
            <person name="Leendertz F.H."/>
        </authorList>
    </citation>
    <scope>NUCLEOTIDE SEQUENCE [LARGE SCALE GENOMIC DNA]</scope>
    <source>
        <strain evidence="1 2">DSM 16848</strain>
    </source>
</reference>
<evidence type="ECO:0000313" key="1">
    <source>
        <dbReference type="EMBL" id="SOD75230.1"/>
    </source>
</evidence>
<sequence length="123" mass="14181">MILFLIGYINPDKEIKTGLVPKIGKKSGNETDILLLRNDKLYVMELKSDIPANKSPDEFRKQLNGHFQLGKFSSVLVLSSIIRDNNSNENQTNDFLAKCTDKRITVIWVKNKEQFKQELEKLK</sequence>
<gene>
    <name evidence="1" type="ORF">SAMN02746062_02317</name>
</gene>
<protein>
    <submittedName>
        <fullName evidence="1">Uncharacterized protein</fullName>
    </submittedName>
</protein>
<organism evidence="1 2">
    <name type="scientific">Alysiella filiformis DSM 16848</name>
    <dbReference type="NCBI Taxonomy" id="1120981"/>
    <lineage>
        <taxon>Bacteria</taxon>
        <taxon>Pseudomonadati</taxon>
        <taxon>Pseudomonadota</taxon>
        <taxon>Betaproteobacteria</taxon>
        <taxon>Neisseriales</taxon>
        <taxon>Neisseriaceae</taxon>
        <taxon>Alysiella</taxon>
    </lineage>
</organism>
<dbReference type="Gene3D" id="3.40.1350.10">
    <property type="match status" value="1"/>
</dbReference>
<keyword evidence="2" id="KW-1185">Reference proteome</keyword>
<dbReference type="InterPro" id="IPR011856">
    <property type="entry name" value="tRNA_endonuc-like_dom_sf"/>
</dbReference>
<proteinExistence type="predicted"/>
<dbReference type="AlphaFoldDB" id="A0A286EWA3"/>
<evidence type="ECO:0000313" key="2">
    <source>
        <dbReference type="Proteomes" id="UP000219669"/>
    </source>
</evidence>
<dbReference type="Proteomes" id="UP000219669">
    <property type="component" value="Unassembled WGS sequence"/>
</dbReference>
<name>A0A286EWA3_9NEIS</name>
<dbReference type="EMBL" id="OCNF01000037">
    <property type="protein sequence ID" value="SOD75230.1"/>
    <property type="molecule type" value="Genomic_DNA"/>
</dbReference>